<gene>
    <name evidence="2" type="ORF">Ciccas_011819</name>
</gene>
<dbReference type="Proteomes" id="UP001626550">
    <property type="component" value="Unassembled WGS sequence"/>
</dbReference>
<dbReference type="InterPro" id="IPR016186">
    <property type="entry name" value="C-type_lectin-like/link_sf"/>
</dbReference>
<evidence type="ECO:0000256" key="1">
    <source>
        <dbReference type="SAM" id="SignalP"/>
    </source>
</evidence>
<dbReference type="EMBL" id="JBJKFK010003703">
    <property type="protein sequence ID" value="KAL3309632.1"/>
    <property type="molecule type" value="Genomic_DNA"/>
</dbReference>
<keyword evidence="1" id="KW-0732">Signal</keyword>
<accession>A0ABD2PQ58</accession>
<evidence type="ECO:0000313" key="2">
    <source>
        <dbReference type="EMBL" id="KAL3309632.1"/>
    </source>
</evidence>
<dbReference type="Gene3D" id="3.10.100.10">
    <property type="entry name" value="Mannose-Binding Protein A, subunit A"/>
    <property type="match status" value="1"/>
</dbReference>
<dbReference type="AlphaFoldDB" id="A0ABD2PQ58"/>
<comment type="caution">
    <text evidence="2">The sequence shown here is derived from an EMBL/GenBank/DDBJ whole genome shotgun (WGS) entry which is preliminary data.</text>
</comment>
<feature type="signal peptide" evidence="1">
    <location>
        <begin position="1"/>
        <end position="17"/>
    </location>
</feature>
<protein>
    <recommendedName>
        <fullName evidence="4">C-type lectin domain-containing protein</fullName>
    </recommendedName>
</protein>
<sequence length="235" mass="26986">MTRVEIILSILVIATIACPNGFDPINDGGTKLCYKLIELNEPRSLSGSMLSCQKLGMDTRLANLKEFLRIMNVFDGTWSGYKVFHLFAIKGFIPIKSSQDRSKPWFFYGEGMKSIQSDLWNQDNPDNYNDGESCLTMQFYASPKKAWAFDAKCVSKYLDSALCVKDANYGHSNYIADKFNEFVKMDYPYGLDDSLKNQSKEVYRMNDFDAGLQEQFNNITRTICLYKYVCVRNDH</sequence>
<name>A0ABD2PQ58_9PLAT</name>
<reference evidence="2 3" key="1">
    <citation type="submission" date="2024-11" db="EMBL/GenBank/DDBJ databases">
        <title>Adaptive evolution of stress response genes in parasites aligns with host niche diversity.</title>
        <authorList>
            <person name="Hahn C."/>
            <person name="Resl P."/>
        </authorList>
    </citation>
    <scope>NUCLEOTIDE SEQUENCE [LARGE SCALE GENOMIC DNA]</scope>
    <source>
        <strain evidence="2">EGGRZ-B1_66</strain>
        <tissue evidence="2">Body</tissue>
    </source>
</reference>
<evidence type="ECO:0008006" key="4">
    <source>
        <dbReference type="Google" id="ProtNLM"/>
    </source>
</evidence>
<dbReference type="SUPFAM" id="SSF56436">
    <property type="entry name" value="C-type lectin-like"/>
    <property type="match status" value="1"/>
</dbReference>
<organism evidence="2 3">
    <name type="scientific">Cichlidogyrus casuarinus</name>
    <dbReference type="NCBI Taxonomy" id="1844966"/>
    <lineage>
        <taxon>Eukaryota</taxon>
        <taxon>Metazoa</taxon>
        <taxon>Spiralia</taxon>
        <taxon>Lophotrochozoa</taxon>
        <taxon>Platyhelminthes</taxon>
        <taxon>Monogenea</taxon>
        <taxon>Monopisthocotylea</taxon>
        <taxon>Dactylogyridea</taxon>
        <taxon>Ancyrocephalidae</taxon>
        <taxon>Cichlidogyrus</taxon>
    </lineage>
</organism>
<feature type="chain" id="PRO_5044869245" description="C-type lectin domain-containing protein" evidence="1">
    <location>
        <begin position="18"/>
        <end position="235"/>
    </location>
</feature>
<dbReference type="PROSITE" id="PS51257">
    <property type="entry name" value="PROKAR_LIPOPROTEIN"/>
    <property type="match status" value="1"/>
</dbReference>
<dbReference type="InterPro" id="IPR016187">
    <property type="entry name" value="CTDL_fold"/>
</dbReference>
<evidence type="ECO:0000313" key="3">
    <source>
        <dbReference type="Proteomes" id="UP001626550"/>
    </source>
</evidence>
<proteinExistence type="predicted"/>
<keyword evidence="3" id="KW-1185">Reference proteome</keyword>